<keyword evidence="7 10" id="KW-1133">Transmembrane helix</keyword>
<evidence type="ECO:0000256" key="5">
    <source>
        <dbReference type="ARBA" id="ARBA00022593"/>
    </source>
</evidence>
<comment type="similarity">
    <text evidence="3">Belongs to the peroxin-22 family.</text>
</comment>
<dbReference type="GO" id="GO:0007031">
    <property type="term" value="P:peroxisome organization"/>
    <property type="evidence" value="ECO:0007669"/>
    <property type="project" value="UniProtKB-KW"/>
</dbReference>
<dbReference type="EMBL" id="HG316460">
    <property type="protein sequence ID" value="CDF90644.1"/>
    <property type="molecule type" value="Genomic_DNA"/>
</dbReference>
<comment type="subcellular location">
    <subcellularLocation>
        <location evidence="2">Peroxisome membrane</location>
        <topology evidence="2">Single-pass membrane protein</topology>
    </subcellularLocation>
</comment>
<evidence type="ECO:0000256" key="1">
    <source>
        <dbReference type="ARBA" id="ARBA00003659"/>
    </source>
</evidence>
<reference evidence="12" key="1">
    <citation type="journal article" date="2013" name="Genome Announc.">
        <title>Genome sequence of the food spoilage yeast Zygosaccharomyces bailii CLIB 213(T).</title>
        <authorList>
            <person name="Galeote V."/>
            <person name="Bigey F."/>
            <person name="Devillers H."/>
            <person name="Neuveglise C."/>
            <person name="Dequin S."/>
        </authorList>
    </citation>
    <scope>NUCLEOTIDE SEQUENCE [LARGE SCALE GENOMIC DNA]</scope>
    <source>
        <strain evidence="12">CLIB 213 / ATCC 58445 / CBS 680 / CCRC 21525 / NBRC 1098 / NCYC 1416 / NRRL Y-2227</strain>
    </source>
</reference>
<keyword evidence="9" id="KW-0576">Peroxisome</keyword>
<sequence>MVQRRPKAPYNWLRIGGAATVAAAGIGLICYIAWTSCSSNPERQGEEKNSKKTSKTIVVTNTISCQKEISWGDLLEKDVVLLVPPGVSFLENPQDELSLHYKIIRCNKMAGLWSCVRHLRKDQLLYVAGEIAEDIPEDIPRYVKRVTALETNEQVRTSLS</sequence>
<dbReference type="InterPro" id="IPR024359">
    <property type="entry name" value="Peroxin-22"/>
</dbReference>
<evidence type="ECO:0000256" key="8">
    <source>
        <dbReference type="ARBA" id="ARBA00023136"/>
    </source>
</evidence>
<feature type="transmembrane region" description="Helical" evidence="10">
    <location>
        <begin position="12"/>
        <end position="34"/>
    </location>
</feature>
<keyword evidence="12" id="KW-1185">Reference proteome</keyword>
<keyword evidence="6 10" id="KW-0812">Transmembrane</keyword>
<evidence type="ECO:0000256" key="7">
    <source>
        <dbReference type="ARBA" id="ARBA00022989"/>
    </source>
</evidence>
<dbReference type="InterPro" id="IPR038613">
    <property type="entry name" value="Peroxin-22_C_sf"/>
</dbReference>
<dbReference type="OrthoDB" id="4036401at2759"/>
<gene>
    <name evidence="11" type="ORF">BN860_05820g</name>
</gene>
<organism evidence="11 12">
    <name type="scientific">Zygosaccharomyces bailii (strain CLIB 213 / ATCC 58445 / CBS 680 / BCRC 21525 / NBRC 1098 / NCYC 1416 / NRRL Y-2227)</name>
    <dbReference type="NCBI Taxonomy" id="1333698"/>
    <lineage>
        <taxon>Eukaryota</taxon>
        <taxon>Fungi</taxon>
        <taxon>Dikarya</taxon>
        <taxon>Ascomycota</taxon>
        <taxon>Saccharomycotina</taxon>
        <taxon>Saccharomycetes</taxon>
        <taxon>Saccharomycetales</taxon>
        <taxon>Saccharomycetaceae</taxon>
        <taxon>Zygosaccharomyces</taxon>
    </lineage>
</organism>
<evidence type="ECO:0000256" key="3">
    <source>
        <dbReference type="ARBA" id="ARBA00009642"/>
    </source>
</evidence>
<evidence type="ECO:0000313" key="11">
    <source>
        <dbReference type="EMBL" id="CDF90644.1"/>
    </source>
</evidence>
<keyword evidence="8 10" id="KW-0472">Membrane</keyword>
<comment type="function">
    <text evidence="1">Involved in peroxisome biogenesis.</text>
</comment>
<accession>A0A8J2T952</accession>
<name>A0A8J2T952_ZYGB2</name>
<dbReference type="Proteomes" id="UP000019375">
    <property type="component" value="Unassembled WGS sequence"/>
</dbReference>
<dbReference type="AlphaFoldDB" id="A0A8J2T952"/>
<protein>
    <recommendedName>
        <fullName evidence="4">Peroxisome assembly protein 22</fullName>
    </recommendedName>
</protein>
<keyword evidence="5" id="KW-0962">Peroxisome biogenesis</keyword>
<evidence type="ECO:0000256" key="2">
    <source>
        <dbReference type="ARBA" id="ARBA00004549"/>
    </source>
</evidence>
<proteinExistence type="inferred from homology"/>
<evidence type="ECO:0000313" key="12">
    <source>
        <dbReference type="Proteomes" id="UP000019375"/>
    </source>
</evidence>
<evidence type="ECO:0000256" key="4">
    <source>
        <dbReference type="ARBA" id="ARBA00018967"/>
    </source>
</evidence>
<evidence type="ECO:0000256" key="9">
    <source>
        <dbReference type="ARBA" id="ARBA00023140"/>
    </source>
</evidence>
<dbReference type="GO" id="GO:0005778">
    <property type="term" value="C:peroxisomal membrane"/>
    <property type="evidence" value="ECO:0007669"/>
    <property type="project" value="UniProtKB-SubCell"/>
</dbReference>
<dbReference type="Gene3D" id="3.40.50.11730">
    <property type="entry name" value="Peroxisome assembly protein 22"/>
    <property type="match status" value="1"/>
</dbReference>
<dbReference type="Pfam" id="PF12827">
    <property type="entry name" value="Peroxin-22"/>
    <property type="match status" value="1"/>
</dbReference>
<evidence type="ECO:0000256" key="10">
    <source>
        <dbReference type="SAM" id="Phobius"/>
    </source>
</evidence>
<evidence type="ECO:0000256" key="6">
    <source>
        <dbReference type="ARBA" id="ARBA00022692"/>
    </source>
</evidence>